<comment type="catalytic activity">
    <reaction evidence="2">
        <text>Hydrolysis of proteins in presence of ATP.</text>
        <dbReference type="EC" id="3.4.21.53"/>
    </reaction>
</comment>
<dbReference type="SUPFAM" id="SSF54211">
    <property type="entry name" value="Ribosomal protein S5 domain 2-like"/>
    <property type="match status" value="1"/>
</dbReference>
<feature type="active site" evidence="2">
    <location>
        <position position="690"/>
    </location>
</feature>
<evidence type="ECO:0000313" key="6">
    <source>
        <dbReference type="Proteomes" id="UP000295325"/>
    </source>
</evidence>
<keyword evidence="6" id="KW-1185">Reference proteome</keyword>
<gene>
    <name evidence="5" type="ORF">EDD71_10547</name>
</gene>
<dbReference type="GO" id="GO:0030163">
    <property type="term" value="P:protein catabolic process"/>
    <property type="evidence" value="ECO:0007669"/>
    <property type="project" value="InterPro"/>
</dbReference>
<dbReference type="InterPro" id="IPR014721">
    <property type="entry name" value="Ribsml_uS5_D2-typ_fold_subgr"/>
</dbReference>
<reference evidence="5 6" key="1">
    <citation type="submission" date="2019-03" db="EMBL/GenBank/DDBJ databases">
        <title>Genomic Encyclopedia of Type Strains, Phase IV (KMG-IV): sequencing the most valuable type-strain genomes for metagenomic binning, comparative biology and taxonomic classification.</title>
        <authorList>
            <person name="Goeker M."/>
        </authorList>
    </citation>
    <scope>NUCLEOTIDE SEQUENCE [LARGE SCALE GENOMIC DNA]</scope>
    <source>
        <strain evidence="5 6">DSM 24455</strain>
    </source>
</reference>
<organism evidence="5 6">
    <name type="scientific">Fonticella tunisiensis</name>
    <dbReference type="NCBI Taxonomy" id="1096341"/>
    <lineage>
        <taxon>Bacteria</taxon>
        <taxon>Bacillati</taxon>
        <taxon>Bacillota</taxon>
        <taxon>Clostridia</taxon>
        <taxon>Eubacteriales</taxon>
        <taxon>Clostridiaceae</taxon>
        <taxon>Fonticella</taxon>
    </lineage>
</organism>
<dbReference type="GO" id="GO:0004176">
    <property type="term" value="F:ATP-dependent peptidase activity"/>
    <property type="evidence" value="ECO:0007669"/>
    <property type="project" value="UniProtKB-UniRule"/>
</dbReference>
<protein>
    <recommendedName>
        <fullName evidence="2">endopeptidase La</fullName>
        <ecNumber evidence="2">3.4.21.53</ecNumber>
    </recommendedName>
</protein>
<sequence length="787" mass="90480">MSDYRELTLEDLKFDLKLHKSFESTLEIAPYNDIIGQERAVKALEMGLIINKFGYNIFVAGRKGTGKRSYIADKLKEYAKDYNVPDDWCYVYNFNDPFTPLAVSLHAGTAEEFKNDLENFIDSLFEKVPKVFSDELYERERSSIIDKYQKEILHLADKLFDESKERGFNVKSTGEGFAFIPLKDGEEMSEKQYNELSEEEKERINLLASDLKLLALETMRKTKSLKKEMADELKNLDNKMSIMLMEKEIEYLKDKYGYNKKIIEYINAVEQDITDNIDAFMDYENQYEKYDENFFKRYYVNIMVCNKGLKGAPVVFEENPEYHNLLGIVEYENKSGTLVTDFTMIKPGSLHRANGGFLVIDALQLLKTYRGWEALKKALRSRNISIENLKNQFEIIPLATLKPEDIPLDIKVIVYGSNYLYYLLYNYDDDFKELFKIKVNFDDEIENTSDNIGKLLGFLSNYCIKNEILPITREGVIELLRYSARLSQSKKHFDSSLKEIVDIIEQAGPIAEWENSRFIDGSHVKSAIELREKRHSMIRDKILDMYRDNKYIVNLSGYRIGQINGLSVIDYGDFAFGKQNRITVTTFAGRDGVINIERETDMSGNIHSKGIMILSGYIGERFGQNMPLSFSASICFEQLYGEIDGDSASAAELIALMSSLGDIPIKQSIAVTGSVNQKGEIQPVGGLIEKVEGFYEICRIFGLNGSHGVIIPYSNIDELVLKDEVLEAVDKKLFHVYAVKTIDDCFEILCQDLYRKGNRKNTMDYVDEAIRAKLQKYNSVFNERGKK</sequence>
<dbReference type="InterPro" id="IPR027417">
    <property type="entry name" value="P-loop_NTPase"/>
</dbReference>
<dbReference type="RefSeq" id="WP_166636333.1">
    <property type="nucleotide sequence ID" value="NZ_SOAZ01000005.1"/>
</dbReference>
<evidence type="ECO:0000256" key="3">
    <source>
        <dbReference type="SAM" id="Coils"/>
    </source>
</evidence>
<dbReference type="Gene3D" id="3.40.50.300">
    <property type="entry name" value="P-loop containing nucleotide triphosphate hydrolases"/>
    <property type="match status" value="2"/>
</dbReference>
<evidence type="ECO:0000256" key="2">
    <source>
        <dbReference type="PROSITE-ProRule" id="PRU01122"/>
    </source>
</evidence>
<proteinExistence type="inferred from homology"/>
<dbReference type="EC" id="3.4.21.53" evidence="2"/>
<dbReference type="PRINTS" id="PR00830">
    <property type="entry name" value="ENDOLAPTASE"/>
</dbReference>
<feature type="domain" description="Lon proteolytic" evidence="4">
    <location>
        <begin position="557"/>
        <end position="752"/>
    </location>
</feature>
<dbReference type="InterPro" id="IPR027065">
    <property type="entry name" value="Lon_Prtase"/>
</dbReference>
<dbReference type="Gene3D" id="1.10.8.60">
    <property type="match status" value="1"/>
</dbReference>
<feature type="coiled-coil region" evidence="3">
    <location>
        <begin position="182"/>
        <end position="246"/>
    </location>
</feature>
<dbReference type="Pfam" id="PF13654">
    <property type="entry name" value="AAA_32"/>
    <property type="match status" value="1"/>
</dbReference>
<dbReference type="Pfam" id="PF20436">
    <property type="entry name" value="LonB_AAA-LID"/>
    <property type="match status" value="1"/>
</dbReference>
<dbReference type="InterPro" id="IPR020568">
    <property type="entry name" value="Ribosomal_Su5_D2-typ_SF"/>
</dbReference>
<dbReference type="GO" id="GO:0004252">
    <property type="term" value="F:serine-type endopeptidase activity"/>
    <property type="evidence" value="ECO:0007669"/>
    <property type="project" value="UniProtKB-UniRule"/>
</dbReference>
<evidence type="ECO:0000256" key="1">
    <source>
        <dbReference type="ARBA" id="ARBA00022670"/>
    </source>
</evidence>
<keyword evidence="2" id="KW-0720">Serine protease</keyword>
<comment type="similarity">
    <text evidence="2">Belongs to the peptidase S16 family.</text>
</comment>
<dbReference type="EMBL" id="SOAZ01000005">
    <property type="protein sequence ID" value="TDT61869.1"/>
    <property type="molecule type" value="Genomic_DNA"/>
</dbReference>
<keyword evidence="1 2" id="KW-0645">Protease</keyword>
<dbReference type="SUPFAM" id="SSF52540">
    <property type="entry name" value="P-loop containing nucleoside triphosphate hydrolases"/>
    <property type="match status" value="1"/>
</dbReference>
<evidence type="ECO:0000259" key="4">
    <source>
        <dbReference type="PROSITE" id="PS51786"/>
    </source>
</evidence>
<dbReference type="Gene3D" id="3.30.230.10">
    <property type="match status" value="1"/>
</dbReference>
<dbReference type="Pfam" id="PF20437">
    <property type="entry name" value="LonC_helical"/>
    <property type="match status" value="1"/>
</dbReference>
<keyword evidence="3" id="KW-0175">Coiled coil</keyword>
<dbReference type="PANTHER" id="PTHR10046">
    <property type="entry name" value="ATP DEPENDENT LON PROTEASE FAMILY MEMBER"/>
    <property type="match status" value="1"/>
</dbReference>
<comment type="caution">
    <text evidence="5">The sequence shown here is derived from an EMBL/GenBank/DDBJ whole genome shotgun (WGS) entry which is preliminary data.</text>
</comment>
<dbReference type="InterPro" id="IPR041699">
    <property type="entry name" value="AAA_32"/>
</dbReference>
<accession>A0A4V6Q2Z6</accession>
<dbReference type="Pfam" id="PF05362">
    <property type="entry name" value="Lon_C"/>
    <property type="match status" value="1"/>
</dbReference>
<dbReference type="PROSITE" id="PS51786">
    <property type="entry name" value="LON_PROTEOLYTIC"/>
    <property type="match status" value="1"/>
</dbReference>
<dbReference type="AlphaFoldDB" id="A0A4V6Q2Z6"/>
<dbReference type="GO" id="GO:0006508">
    <property type="term" value="P:proteolysis"/>
    <property type="evidence" value="ECO:0007669"/>
    <property type="project" value="UniProtKB-KW"/>
</dbReference>
<dbReference type="InterPro" id="IPR046843">
    <property type="entry name" value="LonB_AAA-LID"/>
</dbReference>
<dbReference type="InterPro" id="IPR008269">
    <property type="entry name" value="Lon_proteolytic"/>
</dbReference>
<name>A0A4V6Q2Z6_9CLOT</name>
<feature type="active site" evidence="2">
    <location>
        <position position="647"/>
    </location>
</feature>
<keyword evidence="2" id="KW-0378">Hydrolase</keyword>
<dbReference type="Proteomes" id="UP000295325">
    <property type="component" value="Unassembled WGS sequence"/>
</dbReference>
<dbReference type="InterPro" id="IPR046844">
    <property type="entry name" value="Lon-like_helical"/>
</dbReference>
<dbReference type="GO" id="GO:0005524">
    <property type="term" value="F:ATP binding"/>
    <property type="evidence" value="ECO:0007669"/>
    <property type="project" value="InterPro"/>
</dbReference>
<evidence type="ECO:0000313" key="5">
    <source>
        <dbReference type="EMBL" id="TDT61869.1"/>
    </source>
</evidence>